<gene>
    <name evidence="2" type="ORF">L202_04338</name>
</gene>
<reference evidence="2 3" key="1">
    <citation type="submission" date="2016-06" db="EMBL/GenBank/DDBJ databases">
        <title>Evolution of pathogenesis and genome organization in the Tremellales.</title>
        <authorList>
            <person name="Cuomo C."/>
            <person name="Litvintseva A."/>
            <person name="Heitman J."/>
            <person name="Chen Y."/>
            <person name="Sun S."/>
            <person name="Springer D."/>
            <person name="Dromer F."/>
            <person name="Young S."/>
            <person name="Zeng Q."/>
            <person name="Chapman S."/>
            <person name="Gujja S."/>
            <person name="Saif S."/>
            <person name="Birren B."/>
        </authorList>
    </citation>
    <scope>NUCLEOTIDE SEQUENCE [LARGE SCALE GENOMIC DNA]</scope>
    <source>
        <strain evidence="2 3">CBS 6039</strain>
    </source>
</reference>
<feature type="compositionally biased region" description="Acidic residues" evidence="1">
    <location>
        <begin position="994"/>
        <end position="1003"/>
    </location>
</feature>
<feature type="compositionally biased region" description="Low complexity" evidence="1">
    <location>
        <begin position="805"/>
        <end position="815"/>
    </location>
</feature>
<feature type="compositionally biased region" description="Polar residues" evidence="1">
    <location>
        <begin position="422"/>
        <end position="434"/>
    </location>
</feature>
<feature type="compositionally biased region" description="Basic and acidic residues" evidence="1">
    <location>
        <begin position="349"/>
        <end position="368"/>
    </location>
</feature>
<sequence length="1019" mass="110347">MSAANAIAGPSRPSYPYTAHSTPLLRRAESTFTLSSGAIASSRSSTPLIASHGPRIIRSGSVFSKEQWKKEEISRRRQESRDKLKSSWDVLFDKYKDVEDDDEVDLLTGRIVKDRGSLRSLLRPMHFGEDVDGDDEDSSVNGNHEFESDEDELGDWEGRSGLDSQLPEYKSVVDSGPAWTTEDDEDFREFMRAEERRKTMYGDEEEEDPEDDAQSLAEGLNSAFSDTEKSPRSLGTRILATPTLADLFQSGSEDEFEADIRDTHDEASRKTPAPARVSSPKASPKPVQVRRRPRMTVQVVIPRRPRARSFISSSSNPPPAYPSIPKSASAPTLADLFTPPPMGSLSISKIDKGKQRMIGERPAEDVPDKSTSTTGFYWTTKIYMADGKPFTCKDCLRAGGDRKAKAGLCKGRTSDCKFASIDSGSVTDSASARQELSRPPAPRSAGGQRKRICRLCRDAGGERAEMAEQCLGKHSFRRCRYFDQYREDDTDGGESAGEAEKASRTPALHSREHRTSTKPHSPRPQSESIERGPPSVVPSRSATEPVVIVISDDDEDVPTPKPTAPLPRRARSIAKRPTPVNLAAPPSPPLSSPLMAQGRASRVPSLPPSSPPHPDVFSPVSSTQRPTMSPSKSTSHSRLLDSSPMTTSYTRPLFSISGGQVFQPTPPPSSTDGTRSQSLSSDVPTSSALKKSALRRPSESLLSGPGFSAKRTRFSLAPRSPPKYPGSSSTEPESDDESQDELDLLSSSDRSDEKFPVYESSSSPLRSEFSVRAADIGMRLGPEHTGRLPSTMIKSLVPSMSNYRSSSTLGSSSTGFALPTPPPSSAGSNGSRPSPAPRANLRSGSVARNGNSEKRNENPKAGLMLPPPIPSHRLKGATPSSSPLKTTLSSTPLRASTLARPPASAPTAGAGIRFVSMSPAVPQARPRSRSQSVSIAPDRSQSRPATPTHPKTPRATRTSSIVPMRLAQTSPAKKSMIYKSLEKAVREVGDEDGLEWGLDEETDDGGRMWRDSSVSAYLH</sequence>
<feature type="region of interest" description="Disordered" evidence="1">
    <location>
        <begin position="125"/>
        <end position="237"/>
    </location>
</feature>
<organism evidence="2 3">
    <name type="scientific">Cryptococcus amylolentus CBS 6039</name>
    <dbReference type="NCBI Taxonomy" id="1295533"/>
    <lineage>
        <taxon>Eukaryota</taxon>
        <taxon>Fungi</taxon>
        <taxon>Dikarya</taxon>
        <taxon>Basidiomycota</taxon>
        <taxon>Agaricomycotina</taxon>
        <taxon>Tremellomycetes</taxon>
        <taxon>Tremellales</taxon>
        <taxon>Cryptococcaceae</taxon>
        <taxon>Cryptococcus</taxon>
    </lineage>
</organism>
<feature type="compositionally biased region" description="Basic and acidic residues" evidence="1">
    <location>
        <begin position="188"/>
        <end position="201"/>
    </location>
</feature>
<evidence type="ECO:0000256" key="1">
    <source>
        <dbReference type="SAM" id="MobiDB-lite"/>
    </source>
</evidence>
<evidence type="ECO:0000313" key="3">
    <source>
        <dbReference type="Proteomes" id="UP000094065"/>
    </source>
</evidence>
<dbReference type="GO" id="GO:0042393">
    <property type="term" value="F:histone binding"/>
    <property type="evidence" value="ECO:0007669"/>
    <property type="project" value="InterPro"/>
</dbReference>
<feature type="compositionally biased region" description="Acidic residues" evidence="1">
    <location>
        <begin position="202"/>
        <end position="213"/>
    </location>
</feature>
<evidence type="ECO:0000313" key="2">
    <source>
        <dbReference type="EMBL" id="ODN78783.1"/>
    </source>
</evidence>
<feature type="region of interest" description="Disordered" evidence="1">
    <location>
        <begin position="249"/>
        <end position="371"/>
    </location>
</feature>
<dbReference type="PANTHER" id="PTHR15992">
    <property type="entry name" value="HOLLIDAY JUNCTION RECOGNITION PROTEIN"/>
    <property type="match status" value="1"/>
</dbReference>
<feature type="region of interest" description="Disordered" evidence="1">
    <location>
        <begin position="801"/>
        <end position="959"/>
    </location>
</feature>
<dbReference type="InterPro" id="IPR018465">
    <property type="entry name" value="Scm3/HJURP"/>
</dbReference>
<protein>
    <submittedName>
        <fullName evidence="2">Uncharacterized protein</fullName>
    </submittedName>
</protein>
<proteinExistence type="predicted"/>
<dbReference type="InterPro" id="IPR009072">
    <property type="entry name" value="Histone-fold"/>
</dbReference>
<accession>A0A1E3HQZ3</accession>
<feature type="compositionally biased region" description="Polar residues" evidence="1">
    <location>
        <begin position="670"/>
        <end position="689"/>
    </location>
</feature>
<feature type="compositionally biased region" description="Basic and acidic residues" evidence="1">
    <location>
        <begin position="258"/>
        <end position="269"/>
    </location>
</feature>
<feature type="region of interest" description="Disordered" evidence="1">
    <location>
        <begin position="486"/>
        <end position="768"/>
    </location>
</feature>
<keyword evidence="3" id="KW-1185">Reference proteome</keyword>
<dbReference type="EMBL" id="AWGJ01000006">
    <property type="protein sequence ID" value="ODN78783.1"/>
    <property type="molecule type" value="Genomic_DNA"/>
</dbReference>
<dbReference type="Proteomes" id="UP000094065">
    <property type="component" value="Unassembled WGS sequence"/>
</dbReference>
<feature type="region of interest" description="Disordered" evidence="1">
    <location>
        <begin position="1"/>
        <end position="20"/>
    </location>
</feature>
<feature type="compositionally biased region" description="Acidic residues" evidence="1">
    <location>
        <begin position="732"/>
        <end position="743"/>
    </location>
</feature>
<dbReference type="AlphaFoldDB" id="A0A1E3HQZ3"/>
<dbReference type="STRING" id="1295533.A0A1E3HQZ3"/>
<feature type="region of interest" description="Disordered" evidence="1">
    <location>
        <begin position="421"/>
        <end position="451"/>
    </location>
</feature>
<dbReference type="PANTHER" id="PTHR15992:SF5">
    <property type="entry name" value="HOLLIDAY JUNCTION RECOGNITION PROTEIN"/>
    <property type="match status" value="1"/>
</dbReference>
<dbReference type="GO" id="GO:0005634">
    <property type="term" value="C:nucleus"/>
    <property type="evidence" value="ECO:0007669"/>
    <property type="project" value="InterPro"/>
</dbReference>
<dbReference type="GO" id="GO:0046982">
    <property type="term" value="F:protein heterodimerization activity"/>
    <property type="evidence" value="ECO:0007669"/>
    <property type="project" value="InterPro"/>
</dbReference>
<feature type="compositionally biased region" description="Polar residues" evidence="1">
    <location>
        <begin position="623"/>
        <end position="637"/>
    </location>
</feature>
<feature type="compositionally biased region" description="Basic and acidic residues" evidence="1">
    <location>
        <begin position="498"/>
        <end position="515"/>
    </location>
</feature>
<name>A0A1E3HQZ3_9TREE</name>
<dbReference type="Pfam" id="PF10384">
    <property type="entry name" value="Scm3"/>
    <property type="match status" value="1"/>
</dbReference>
<feature type="region of interest" description="Disordered" evidence="1">
    <location>
        <begin position="994"/>
        <end position="1019"/>
    </location>
</feature>
<comment type="caution">
    <text evidence="2">The sequence shown here is derived from an EMBL/GenBank/DDBJ whole genome shotgun (WGS) entry which is preliminary data.</text>
</comment>
<dbReference type="GeneID" id="30155647"/>
<dbReference type="RefSeq" id="XP_018993829.1">
    <property type="nucleotide sequence ID" value="XM_019138392.1"/>
</dbReference>
<feature type="compositionally biased region" description="Low complexity" evidence="1">
    <location>
        <begin position="878"/>
        <end position="893"/>
    </location>
</feature>
<dbReference type="Gene3D" id="1.10.20.10">
    <property type="entry name" value="Histone, subunit A"/>
    <property type="match status" value="1"/>
</dbReference>
<dbReference type="OrthoDB" id="2420608at2759"/>
<feature type="compositionally biased region" description="Pro residues" evidence="1">
    <location>
        <begin position="605"/>
        <end position="614"/>
    </location>
</feature>
<feature type="compositionally biased region" description="Low complexity" evidence="1">
    <location>
        <begin position="592"/>
        <end position="604"/>
    </location>
</feature>